<dbReference type="EMBL" id="FMZQ01000002">
    <property type="protein sequence ID" value="SDC34760.1"/>
    <property type="molecule type" value="Genomic_DNA"/>
</dbReference>
<dbReference type="InterPro" id="IPR009327">
    <property type="entry name" value="Cupin_DUF985"/>
</dbReference>
<dbReference type="PANTHER" id="PTHR33387:SF3">
    <property type="entry name" value="DUF985 DOMAIN-CONTAINING PROTEIN"/>
    <property type="match status" value="1"/>
</dbReference>
<dbReference type="Pfam" id="PF06172">
    <property type="entry name" value="Cupin_5"/>
    <property type="match status" value="1"/>
</dbReference>
<dbReference type="Proteomes" id="UP000199467">
    <property type="component" value="Unassembled WGS sequence"/>
</dbReference>
<accession>A0A1G6KUL1</accession>
<dbReference type="RefSeq" id="WP_055986833.1">
    <property type="nucleotide sequence ID" value="NZ_FMZQ01000002.1"/>
</dbReference>
<reference evidence="3" key="1">
    <citation type="submission" date="2016-10" db="EMBL/GenBank/DDBJ databases">
        <authorList>
            <person name="Varghese N."/>
            <person name="Submissions S."/>
        </authorList>
    </citation>
    <scope>NUCLEOTIDE SEQUENCE [LARGE SCALE GENOMIC DNA]</scope>
    <source>
        <strain evidence="3">DSM 26382</strain>
    </source>
</reference>
<evidence type="ECO:0000313" key="2">
    <source>
        <dbReference type="EMBL" id="SDC34760.1"/>
    </source>
</evidence>
<dbReference type="SUPFAM" id="SSF51182">
    <property type="entry name" value="RmlC-like cupins"/>
    <property type="match status" value="1"/>
</dbReference>
<dbReference type="AlphaFoldDB" id="A0A1G6KUL1"/>
<proteinExistence type="predicted"/>
<dbReference type="CDD" id="cd06121">
    <property type="entry name" value="cupin_YML079wp"/>
    <property type="match status" value="1"/>
</dbReference>
<dbReference type="InterPro" id="IPR014710">
    <property type="entry name" value="RmlC-like_jellyroll"/>
</dbReference>
<sequence>MHPRARQLIDSLGLAAHPEGGYYRRLFVSAQRDAQGRAASSAILFLLPGGAVSRWHRVDADELWHFHEGDPLQLLVADTPNAVRCELLGPVSEGQMPQRVVAAHAWQAARSTGAYTLVGCTVAPEFQFEGFRLLADDAEAQAQWPLLAQDYPELV</sequence>
<gene>
    <name evidence="2" type="ORF">SAMN05216576_102229</name>
</gene>
<dbReference type="InterPro" id="IPR039935">
    <property type="entry name" value="YML079W-like"/>
</dbReference>
<dbReference type="PANTHER" id="PTHR33387">
    <property type="entry name" value="RMLC-LIKE JELLY ROLL FOLD PROTEIN"/>
    <property type="match status" value="1"/>
</dbReference>
<evidence type="ECO:0000313" key="3">
    <source>
        <dbReference type="Proteomes" id="UP000199467"/>
    </source>
</evidence>
<organism evidence="2 3">
    <name type="scientific">Ectopseudomonas chengduensis</name>
    <dbReference type="NCBI Taxonomy" id="489632"/>
    <lineage>
        <taxon>Bacteria</taxon>
        <taxon>Pseudomonadati</taxon>
        <taxon>Pseudomonadota</taxon>
        <taxon>Gammaproteobacteria</taxon>
        <taxon>Pseudomonadales</taxon>
        <taxon>Pseudomonadaceae</taxon>
        <taxon>Ectopseudomonas</taxon>
    </lineage>
</organism>
<protein>
    <recommendedName>
        <fullName evidence="1">DUF985 domain-containing protein</fullName>
    </recommendedName>
</protein>
<dbReference type="InterPro" id="IPR011051">
    <property type="entry name" value="RmlC_Cupin_sf"/>
</dbReference>
<dbReference type="Gene3D" id="2.60.120.10">
    <property type="entry name" value="Jelly Rolls"/>
    <property type="match status" value="1"/>
</dbReference>
<keyword evidence="3" id="KW-1185">Reference proteome</keyword>
<feature type="domain" description="DUF985" evidence="1">
    <location>
        <begin position="7"/>
        <end position="133"/>
    </location>
</feature>
<evidence type="ECO:0000259" key="1">
    <source>
        <dbReference type="Pfam" id="PF06172"/>
    </source>
</evidence>
<name>A0A1G6KUL1_9GAMM</name>